<sequence>MGGKAGGQNTVTAQRRFDRTRATLLVAAFTPGMLSACTGGDMMSGLDGSLIPPASIGSGGGTYGSPSMNAVGSGNEVPGAYGGISAPTPPYPVSKLPDGYQPQNTSYQTQAQQDSGYQQNGTFNQDGGYLQAAPSSSGIQSAPLLAPPSQSPPQAQPSESYSQPDPSFSNDSEIAPPQQASTPVPQANAPTEPPTQTAALGQPSSEVQFLPLVGAPNEQANLLAQALADEAARSSVTIRPAADGQAAVRLKGYFSAFDEGEQSVLVYVWDVLDQNDERIHRIQGQERFSKAADSPWAGVDRAVLDRVARATLQEAQGLPPA</sequence>
<proteinExistence type="predicted"/>
<dbReference type="EMBL" id="LC066397">
    <property type="protein sequence ID" value="BAT31245.1"/>
    <property type="molecule type" value="Genomic_DNA"/>
</dbReference>
<protein>
    <recommendedName>
        <fullName evidence="3">Lipoprotein</fullName>
    </recommendedName>
</protein>
<evidence type="ECO:0000313" key="2">
    <source>
        <dbReference type="EMBL" id="BAT31245.1"/>
    </source>
</evidence>
<feature type="compositionally biased region" description="Polar residues" evidence="1">
    <location>
        <begin position="101"/>
        <end position="125"/>
    </location>
</feature>
<dbReference type="OrthoDB" id="7374881at2"/>
<feature type="compositionally biased region" description="Pro residues" evidence="1">
    <location>
        <begin position="145"/>
        <end position="155"/>
    </location>
</feature>
<organism evidence="2">
    <name type="scientific">Fulvimarina pelagi</name>
    <dbReference type="NCBI Taxonomy" id="217511"/>
    <lineage>
        <taxon>Bacteria</taxon>
        <taxon>Pseudomonadati</taxon>
        <taxon>Pseudomonadota</taxon>
        <taxon>Alphaproteobacteria</taxon>
        <taxon>Hyphomicrobiales</taxon>
        <taxon>Aurantimonadaceae</taxon>
        <taxon>Fulvimarina</taxon>
    </lineage>
</organism>
<dbReference type="RefSeq" id="WP_007065789.1">
    <property type="nucleotide sequence ID" value="NZ_BBWO01000005.1"/>
</dbReference>
<feature type="region of interest" description="Disordered" evidence="1">
    <location>
        <begin position="81"/>
        <end position="201"/>
    </location>
</feature>
<evidence type="ECO:0008006" key="3">
    <source>
        <dbReference type="Google" id="ProtNLM"/>
    </source>
</evidence>
<name>A0A0P0ZBH8_9HYPH</name>
<accession>A0A0P0ZBH8</accession>
<reference evidence="2" key="1">
    <citation type="journal article" date="2015" name="Proc. Natl. Acad. Sci. U.S.A.">
        <title>Bacterial clade with the ribosomal RNA operon on a small plasmid rather than the chromosome.</title>
        <authorList>
            <person name="Anda M."/>
            <person name="Ohtsubo Y."/>
            <person name="Okubo T."/>
            <person name="Sugawara M."/>
            <person name="Nagata Y."/>
            <person name="Tsuda M."/>
            <person name="Minamisawa K."/>
            <person name="Mitsui H."/>
        </authorList>
    </citation>
    <scope>NUCLEOTIDE SEQUENCE</scope>
    <source>
        <strain evidence="2">DSM 15513</strain>
    </source>
</reference>
<dbReference type="AlphaFoldDB" id="A0A0P0ZBH8"/>
<feature type="compositionally biased region" description="Polar residues" evidence="1">
    <location>
        <begin position="165"/>
        <end position="201"/>
    </location>
</feature>
<evidence type="ECO:0000256" key="1">
    <source>
        <dbReference type="SAM" id="MobiDB-lite"/>
    </source>
</evidence>